<dbReference type="AlphaFoldDB" id="A0AAV7K4D0"/>
<sequence length="209" mass="24518">MSWYRLCGHDQYNLVLKRVRVPNRRYFDVDDGDEDRNMSPMDKFRQDVFQVINDQLISDLKYRLEAYKEISYNFGFLCKLPSLSNQMIKQAAGNITCSNPNDLEPTIESELIQFSSLIRSSVELQTNEKTKSIELNMYEFLHTQTFPNIEIALRIYLPLMVSNCSGEKSFSKLKRIKNELRNRIGQDRLNSLSVMSIESVVLKHLDIYR</sequence>
<feature type="domain" description="HAT C-terminal dimerisation" evidence="1">
    <location>
        <begin position="131"/>
        <end position="193"/>
    </location>
</feature>
<evidence type="ECO:0000259" key="1">
    <source>
        <dbReference type="Pfam" id="PF05699"/>
    </source>
</evidence>
<protein>
    <recommendedName>
        <fullName evidence="1">HAT C-terminal dimerisation domain-containing protein</fullName>
    </recommendedName>
</protein>
<accession>A0AAV7K4D0</accession>
<dbReference type="GO" id="GO:0046983">
    <property type="term" value="F:protein dimerization activity"/>
    <property type="evidence" value="ECO:0007669"/>
    <property type="project" value="InterPro"/>
</dbReference>
<dbReference type="PANTHER" id="PTHR46289:SF19">
    <property type="entry name" value="ZINC FINGER MYM-TYPE CONTAINING 1"/>
    <property type="match status" value="1"/>
</dbReference>
<reference evidence="2 3" key="1">
    <citation type="journal article" date="2023" name="BMC Biol.">
        <title>The compact genome of the sponge Oopsacas minuta (Hexactinellida) is lacking key metazoan core genes.</title>
        <authorList>
            <person name="Santini S."/>
            <person name="Schenkelaars Q."/>
            <person name="Jourda C."/>
            <person name="Duchesne M."/>
            <person name="Belahbib H."/>
            <person name="Rocher C."/>
            <person name="Selva M."/>
            <person name="Riesgo A."/>
            <person name="Vervoort M."/>
            <person name="Leys S.P."/>
            <person name="Kodjabachian L."/>
            <person name="Le Bivic A."/>
            <person name="Borchiellini C."/>
            <person name="Claverie J.M."/>
            <person name="Renard E."/>
        </authorList>
    </citation>
    <scope>NUCLEOTIDE SEQUENCE [LARGE SCALE GENOMIC DNA]</scope>
    <source>
        <strain evidence="2">SPO-2</strain>
    </source>
</reference>
<dbReference type="Proteomes" id="UP001165289">
    <property type="component" value="Unassembled WGS sequence"/>
</dbReference>
<name>A0AAV7K4D0_9METZ</name>
<evidence type="ECO:0000313" key="2">
    <source>
        <dbReference type="EMBL" id="KAI6656084.1"/>
    </source>
</evidence>
<organism evidence="2 3">
    <name type="scientific">Oopsacas minuta</name>
    <dbReference type="NCBI Taxonomy" id="111878"/>
    <lineage>
        <taxon>Eukaryota</taxon>
        <taxon>Metazoa</taxon>
        <taxon>Porifera</taxon>
        <taxon>Hexactinellida</taxon>
        <taxon>Hexasterophora</taxon>
        <taxon>Lyssacinosida</taxon>
        <taxon>Leucopsacidae</taxon>
        <taxon>Oopsacas</taxon>
    </lineage>
</organism>
<evidence type="ECO:0000313" key="3">
    <source>
        <dbReference type="Proteomes" id="UP001165289"/>
    </source>
</evidence>
<keyword evidence="3" id="KW-1185">Reference proteome</keyword>
<dbReference type="PANTHER" id="PTHR46289">
    <property type="entry name" value="52 KDA REPRESSOR OF THE INHIBITOR OF THE PROTEIN KINASE-LIKE PROTEIN-RELATED"/>
    <property type="match status" value="1"/>
</dbReference>
<dbReference type="InterPro" id="IPR012337">
    <property type="entry name" value="RNaseH-like_sf"/>
</dbReference>
<dbReference type="EMBL" id="JAKMXF010000158">
    <property type="protein sequence ID" value="KAI6656084.1"/>
    <property type="molecule type" value="Genomic_DNA"/>
</dbReference>
<dbReference type="SUPFAM" id="SSF53098">
    <property type="entry name" value="Ribonuclease H-like"/>
    <property type="match status" value="1"/>
</dbReference>
<proteinExistence type="predicted"/>
<dbReference type="InterPro" id="IPR052958">
    <property type="entry name" value="IFN-induced_PKR_regulator"/>
</dbReference>
<dbReference type="Pfam" id="PF05699">
    <property type="entry name" value="Dimer_Tnp_hAT"/>
    <property type="match status" value="1"/>
</dbReference>
<gene>
    <name evidence="2" type="ORF">LOD99_11330</name>
</gene>
<dbReference type="InterPro" id="IPR008906">
    <property type="entry name" value="HATC_C_dom"/>
</dbReference>
<comment type="caution">
    <text evidence="2">The sequence shown here is derived from an EMBL/GenBank/DDBJ whole genome shotgun (WGS) entry which is preliminary data.</text>
</comment>